<name>A0A0M0G7R5_SPOGL</name>
<reference evidence="4" key="1">
    <citation type="submission" date="2015-07" db="EMBL/GenBank/DDBJ databases">
        <title>Fjat-10036 dsm4.</title>
        <authorList>
            <person name="Liu B."/>
            <person name="Wang J."/>
            <person name="Zhu Y."/>
            <person name="Liu G."/>
            <person name="Chen Q."/>
            <person name="Chen Z."/>
            <person name="Lan J."/>
            <person name="Che J."/>
            <person name="Ge C."/>
            <person name="Shi H."/>
            <person name="Pan Z."/>
            <person name="Liu X."/>
        </authorList>
    </citation>
    <scope>NUCLEOTIDE SEQUENCE [LARGE SCALE GENOMIC DNA]</scope>
    <source>
        <strain evidence="4">DSM 4</strain>
    </source>
</reference>
<keyword evidence="4" id="KW-1185">Reference proteome</keyword>
<dbReference type="GO" id="GO:0006493">
    <property type="term" value="P:protein O-linked glycosylation"/>
    <property type="evidence" value="ECO:0007669"/>
    <property type="project" value="TreeGrafter"/>
</dbReference>
<dbReference type="OrthoDB" id="9806525at2"/>
<dbReference type="InterPro" id="IPR001173">
    <property type="entry name" value="Glyco_trans_2-like"/>
</dbReference>
<proteinExistence type="predicted"/>
<evidence type="ECO:0000259" key="2">
    <source>
        <dbReference type="Pfam" id="PF00535"/>
    </source>
</evidence>
<dbReference type="RefSeq" id="WP_053432842.1">
    <property type="nucleotide sequence ID" value="NZ_LGUF01000007.1"/>
</dbReference>
<gene>
    <name evidence="3" type="ORF">AF332_00225</name>
</gene>
<evidence type="ECO:0000313" key="4">
    <source>
        <dbReference type="Proteomes" id="UP000037109"/>
    </source>
</evidence>
<dbReference type="InterPro" id="IPR029044">
    <property type="entry name" value="Nucleotide-diphossugar_trans"/>
</dbReference>
<dbReference type="Pfam" id="PF00535">
    <property type="entry name" value="Glycos_transf_2"/>
    <property type="match status" value="1"/>
</dbReference>
<organism evidence="3 4">
    <name type="scientific">Sporosarcina globispora</name>
    <name type="common">Bacillus globisporus</name>
    <dbReference type="NCBI Taxonomy" id="1459"/>
    <lineage>
        <taxon>Bacteria</taxon>
        <taxon>Bacillati</taxon>
        <taxon>Bacillota</taxon>
        <taxon>Bacilli</taxon>
        <taxon>Bacillales</taxon>
        <taxon>Caryophanaceae</taxon>
        <taxon>Sporosarcina</taxon>
    </lineage>
</organism>
<dbReference type="Gene3D" id="3.90.550.10">
    <property type="entry name" value="Spore Coat Polysaccharide Biosynthesis Protein SpsA, Chain A"/>
    <property type="match status" value="1"/>
</dbReference>
<dbReference type="EMBL" id="LGUF01000007">
    <property type="protein sequence ID" value="KON85451.1"/>
    <property type="molecule type" value="Genomic_DNA"/>
</dbReference>
<feature type="domain" description="Glycosyltransferase 2-like" evidence="2">
    <location>
        <begin position="10"/>
        <end position="171"/>
    </location>
</feature>
<keyword evidence="3" id="KW-0808">Transferase</keyword>
<dbReference type="Proteomes" id="UP000037109">
    <property type="component" value="Unassembled WGS sequence"/>
</dbReference>
<dbReference type="PATRIC" id="fig|1459.3.peg.69"/>
<dbReference type="GO" id="GO:0004653">
    <property type="term" value="F:polypeptide N-acetylgalactosaminyltransferase activity"/>
    <property type="evidence" value="ECO:0007669"/>
    <property type="project" value="TreeGrafter"/>
</dbReference>
<sequence length="296" mass="33747">MLNFNMPLVSLIIPVKNEGIHIQNTINSVFQVKTNYSFETIVVNDASTDGCCDFLSQSPYADLPRLKLIRSNGVGPANARNIGARHSLGQYLIFCDAHLFFEDFLIDHLLKPIKDGLANGTTPGIADTKSPNFPGYGMTLNEHLRVEWYTNINTLAPIAVLPAGCCAISRNVFFNIGGFDTGFKGWGFEDIEISIKMWLFGYKCYAQPVVKVLHVFRKSPPYHVIPDNIHFNMLRMAYSHFNEERIYKCKSLIGSHKHSKINESVLASEVLKQRKNYFSRRKYSDEWYMNTFNIPF</sequence>
<accession>A0A0M0G7R5</accession>
<dbReference type="SUPFAM" id="SSF53448">
    <property type="entry name" value="Nucleotide-diphospho-sugar transferases"/>
    <property type="match status" value="1"/>
</dbReference>
<comment type="caution">
    <text evidence="3">The sequence shown here is derived from an EMBL/GenBank/DDBJ whole genome shotgun (WGS) entry which is preliminary data.</text>
</comment>
<dbReference type="PANTHER" id="PTHR11675">
    <property type="entry name" value="N-ACETYLGALACTOSAMINYLTRANSFERASE"/>
    <property type="match status" value="1"/>
</dbReference>
<dbReference type="AlphaFoldDB" id="A0A0M0G7R5"/>
<evidence type="ECO:0000313" key="3">
    <source>
        <dbReference type="EMBL" id="KON85451.1"/>
    </source>
</evidence>
<dbReference type="STRING" id="1459.AF332_00225"/>
<evidence type="ECO:0000256" key="1">
    <source>
        <dbReference type="ARBA" id="ARBA00023157"/>
    </source>
</evidence>
<keyword evidence="1" id="KW-1015">Disulfide bond</keyword>
<protein>
    <submittedName>
        <fullName evidence="3">Glycosyl transferase family 2</fullName>
    </submittedName>
</protein>
<dbReference type="PANTHER" id="PTHR11675:SF43">
    <property type="entry name" value="POLYPEPTIDE N-ACETYLGALACTOSAMINYLTRANSFERASE 1"/>
    <property type="match status" value="1"/>
</dbReference>